<name>A0ACA9PJI4_9GLOM</name>
<evidence type="ECO:0000313" key="1">
    <source>
        <dbReference type="EMBL" id="CAG8709647.1"/>
    </source>
</evidence>
<comment type="caution">
    <text evidence="1">The sequence shown here is derived from an EMBL/GenBank/DDBJ whole genome shotgun (WGS) entry which is preliminary data.</text>
</comment>
<dbReference type="EMBL" id="CAJVQC010020680">
    <property type="protein sequence ID" value="CAG8709647.1"/>
    <property type="molecule type" value="Genomic_DNA"/>
</dbReference>
<keyword evidence="2" id="KW-1185">Reference proteome</keyword>
<dbReference type="Proteomes" id="UP000789920">
    <property type="component" value="Unassembled WGS sequence"/>
</dbReference>
<accession>A0ACA9PJI4</accession>
<feature type="non-terminal residue" evidence="1">
    <location>
        <position position="65"/>
    </location>
</feature>
<evidence type="ECO:0000313" key="2">
    <source>
        <dbReference type="Proteomes" id="UP000789920"/>
    </source>
</evidence>
<gene>
    <name evidence="1" type="ORF">RPERSI_LOCUS10448</name>
</gene>
<protein>
    <submittedName>
        <fullName evidence="1">33635_t:CDS:1</fullName>
    </submittedName>
</protein>
<sequence length="65" mass="7727">VAQAEEKQETDRFNREFTNKELTLLFCVEETEFQKEGLNSQKVYTIGQLELEEEYLLTSEDYVET</sequence>
<feature type="non-terminal residue" evidence="1">
    <location>
        <position position="1"/>
    </location>
</feature>
<organism evidence="1 2">
    <name type="scientific">Racocetra persica</name>
    <dbReference type="NCBI Taxonomy" id="160502"/>
    <lineage>
        <taxon>Eukaryota</taxon>
        <taxon>Fungi</taxon>
        <taxon>Fungi incertae sedis</taxon>
        <taxon>Mucoromycota</taxon>
        <taxon>Glomeromycotina</taxon>
        <taxon>Glomeromycetes</taxon>
        <taxon>Diversisporales</taxon>
        <taxon>Gigasporaceae</taxon>
        <taxon>Racocetra</taxon>
    </lineage>
</organism>
<reference evidence="1" key="1">
    <citation type="submission" date="2021-06" db="EMBL/GenBank/DDBJ databases">
        <authorList>
            <person name="Kallberg Y."/>
            <person name="Tangrot J."/>
            <person name="Rosling A."/>
        </authorList>
    </citation>
    <scope>NUCLEOTIDE SEQUENCE</scope>
    <source>
        <strain evidence="1">MA461A</strain>
    </source>
</reference>
<proteinExistence type="predicted"/>